<reference evidence="1" key="1">
    <citation type="journal article" date="2020" name="mSystems">
        <title>Genome- and Community-Level Interaction Insights into Carbon Utilization and Element Cycling Functions of Hydrothermarchaeota in Hydrothermal Sediment.</title>
        <authorList>
            <person name="Zhou Z."/>
            <person name="Liu Y."/>
            <person name="Xu W."/>
            <person name="Pan J."/>
            <person name="Luo Z.H."/>
            <person name="Li M."/>
        </authorList>
    </citation>
    <scope>NUCLEOTIDE SEQUENCE [LARGE SCALE GENOMIC DNA]</scope>
    <source>
        <strain evidence="1">SpSt-1071</strain>
    </source>
</reference>
<comment type="caution">
    <text evidence="1">The sequence shown here is derived from an EMBL/GenBank/DDBJ whole genome shotgun (WGS) entry which is preliminary data.</text>
</comment>
<gene>
    <name evidence="1" type="ORF">ENM28_06005</name>
</gene>
<protein>
    <submittedName>
        <fullName evidence="1">Uncharacterized protein</fullName>
    </submittedName>
</protein>
<accession>A0A7C5REV6</accession>
<evidence type="ECO:0000313" key="1">
    <source>
        <dbReference type="EMBL" id="HHM68244.1"/>
    </source>
</evidence>
<sequence>MKKTRVHLLQEIQAAGKLLASYAREAEHAVSWAQARGYPVPETPEALKELEEILEELRTAYARLGRLEGQWKRAVEDNSARALREAYGL</sequence>
<proteinExistence type="predicted"/>
<dbReference type="EMBL" id="DRXE01000222">
    <property type="protein sequence ID" value="HHM68244.1"/>
    <property type="molecule type" value="Genomic_DNA"/>
</dbReference>
<organism evidence="1">
    <name type="scientific">Thermus caliditerrae</name>
    <dbReference type="NCBI Taxonomy" id="1330700"/>
    <lineage>
        <taxon>Bacteria</taxon>
        <taxon>Thermotogati</taxon>
        <taxon>Deinococcota</taxon>
        <taxon>Deinococci</taxon>
        <taxon>Thermales</taxon>
        <taxon>Thermaceae</taxon>
        <taxon>Thermus</taxon>
    </lineage>
</organism>
<name>A0A7C5REV6_9DEIN</name>
<dbReference type="AlphaFoldDB" id="A0A7C5REV6"/>